<dbReference type="EMBL" id="CM016552">
    <property type="protein sequence ID" value="TKW40572.1"/>
    <property type="molecule type" value="Genomic_DNA"/>
</dbReference>
<keyword evidence="3" id="KW-1185">Reference proteome</keyword>
<sequence length="113" mass="12464">MIGASHGGVFFLLEHDSGHHGVFPAPAARRYPPRTQQPMLTSLAPTCCHRHQPCHHAPLPTRDSLLAGCCRRRPHMPTAPPLALVPARLMRRRPRHAPCVARDDEAPRRTGGP</sequence>
<feature type="region of interest" description="Disordered" evidence="1">
    <location>
        <begin position="94"/>
        <end position="113"/>
    </location>
</feature>
<reference evidence="2" key="1">
    <citation type="submission" date="2019-03" db="EMBL/GenBank/DDBJ databases">
        <title>WGS assembly of Setaria viridis.</title>
        <authorList>
            <person name="Huang P."/>
            <person name="Jenkins J."/>
            <person name="Grimwood J."/>
            <person name="Barry K."/>
            <person name="Healey A."/>
            <person name="Mamidi S."/>
            <person name="Sreedasyam A."/>
            <person name="Shu S."/>
            <person name="Feldman M."/>
            <person name="Wu J."/>
            <person name="Yu Y."/>
            <person name="Chen C."/>
            <person name="Johnson J."/>
            <person name="Rokhsar D."/>
            <person name="Baxter I."/>
            <person name="Schmutz J."/>
            <person name="Brutnell T."/>
            <person name="Kellogg E."/>
        </authorList>
    </citation>
    <scope>NUCLEOTIDE SEQUENCE [LARGE SCALE GENOMIC DNA]</scope>
</reference>
<name>A0A4U6WDG0_SETVI</name>
<gene>
    <name evidence="2" type="ORF">SEVIR_1G254350v2</name>
</gene>
<organism evidence="2 3">
    <name type="scientific">Setaria viridis</name>
    <name type="common">Green bristlegrass</name>
    <name type="synonym">Setaria italica subsp. viridis</name>
    <dbReference type="NCBI Taxonomy" id="4556"/>
    <lineage>
        <taxon>Eukaryota</taxon>
        <taxon>Viridiplantae</taxon>
        <taxon>Streptophyta</taxon>
        <taxon>Embryophyta</taxon>
        <taxon>Tracheophyta</taxon>
        <taxon>Spermatophyta</taxon>
        <taxon>Magnoliopsida</taxon>
        <taxon>Liliopsida</taxon>
        <taxon>Poales</taxon>
        <taxon>Poaceae</taxon>
        <taxon>PACMAD clade</taxon>
        <taxon>Panicoideae</taxon>
        <taxon>Panicodae</taxon>
        <taxon>Paniceae</taxon>
        <taxon>Cenchrinae</taxon>
        <taxon>Setaria</taxon>
    </lineage>
</organism>
<dbReference type="Gramene" id="TKW40572">
    <property type="protein sequence ID" value="TKW40572"/>
    <property type="gene ID" value="SEVIR_1G254350v2"/>
</dbReference>
<dbReference type="Proteomes" id="UP000298652">
    <property type="component" value="Chromosome 1"/>
</dbReference>
<accession>A0A4U6WDG0</accession>
<feature type="compositionally biased region" description="Basic and acidic residues" evidence="1">
    <location>
        <begin position="101"/>
        <end position="113"/>
    </location>
</feature>
<dbReference type="AlphaFoldDB" id="A0A4U6WDG0"/>
<evidence type="ECO:0000313" key="2">
    <source>
        <dbReference type="EMBL" id="TKW40572.1"/>
    </source>
</evidence>
<evidence type="ECO:0000313" key="3">
    <source>
        <dbReference type="Proteomes" id="UP000298652"/>
    </source>
</evidence>
<evidence type="ECO:0000256" key="1">
    <source>
        <dbReference type="SAM" id="MobiDB-lite"/>
    </source>
</evidence>
<protein>
    <submittedName>
        <fullName evidence="2">Uncharacterized protein</fullName>
    </submittedName>
</protein>
<proteinExistence type="predicted"/>